<reference evidence="1 2" key="1">
    <citation type="submission" date="2015-09" db="EMBL/GenBank/DDBJ databases">
        <title>Draft genome sequence of Alicyclobacillus ferrooxydans DSM 22381.</title>
        <authorList>
            <person name="Hemp J."/>
        </authorList>
    </citation>
    <scope>NUCLEOTIDE SEQUENCE [LARGE SCALE GENOMIC DNA]</scope>
    <source>
        <strain evidence="1 2">TC-34</strain>
    </source>
</reference>
<evidence type="ECO:0000313" key="1">
    <source>
        <dbReference type="EMBL" id="KPV42416.1"/>
    </source>
</evidence>
<keyword evidence="2" id="KW-1185">Reference proteome</keyword>
<protein>
    <submittedName>
        <fullName evidence="1">Uncharacterized protein</fullName>
    </submittedName>
</protein>
<dbReference type="EMBL" id="LJCO01000077">
    <property type="protein sequence ID" value="KPV42416.1"/>
    <property type="molecule type" value="Genomic_DNA"/>
</dbReference>
<accession>A0A0P9CZC8</accession>
<evidence type="ECO:0000313" key="2">
    <source>
        <dbReference type="Proteomes" id="UP000050482"/>
    </source>
</evidence>
<sequence length="124" mass="13188">MQIRRQPGWVREILRVGCGGVALTRGIRAPGVRTSWLLAVAGEGCACRGGVPAEGVCLPRGVPGASGVGIRAGNPHGWTSACIRETFSPIRHLSITKAETGDKMSPVHQFDIRMWATSQQALDD</sequence>
<dbReference type="AlphaFoldDB" id="A0A0P9CZC8"/>
<dbReference type="Proteomes" id="UP000050482">
    <property type="component" value="Unassembled WGS sequence"/>
</dbReference>
<comment type="caution">
    <text evidence="1">The sequence shown here is derived from an EMBL/GenBank/DDBJ whole genome shotgun (WGS) entry which is preliminary data.</text>
</comment>
<organism evidence="1 2">
    <name type="scientific">Alicyclobacillus ferrooxydans</name>
    <dbReference type="NCBI Taxonomy" id="471514"/>
    <lineage>
        <taxon>Bacteria</taxon>
        <taxon>Bacillati</taxon>
        <taxon>Bacillota</taxon>
        <taxon>Bacilli</taxon>
        <taxon>Bacillales</taxon>
        <taxon>Alicyclobacillaceae</taxon>
        <taxon>Alicyclobacillus</taxon>
    </lineage>
</organism>
<proteinExistence type="predicted"/>
<name>A0A0P9CZC8_9BACL</name>
<dbReference type="PATRIC" id="fig|471514.4.peg.4989"/>
<gene>
    <name evidence="1" type="ORF">AN477_17600</name>
</gene>